<dbReference type="Pfam" id="PF13469">
    <property type="entry name" value="Sulfotransfer_3"/>
    <property type="match status" value="1"/>
</dbReference>
<dbReference type="PANTHER" id="PTHR12788:SF10">
    <property type="entry name" value="PROTEIN-TYROSINE SULFOTRANSFERASE"/>
    <property type="match status" value="1"/>
</dbReference>
<dbReference type="RefSeq" id="WP_184054601.1">
    <property type="nucleotide sequence ID" value="NZ_JACIJK010000002.1"/>
</dbReference>
<comment type="caution">
    <text evidence="3">The sequence shown here is derived from an EMBL/GenBank/DDBJ whole genome shotgun (WGS) entry which is preliminary data.</text>
</comment>
<dbReference type="SMART" id="SM00028">
    <property type="entry name" value="TPR"/>
    <property type="match status" value="3"/>
</dbReference>
<evidence type="ECO:0000256" key="2">
    <source>
        <dbReference type="PROSITE-ProRule" id="PRU00339"/>
    </source>
</evidence>
<sequence>MDQIRFSPARGPSIRAAIARGEIGVAVASAIRWRNEAPRSAEAHFLAGLCSAMLGKVTAGIEMIEQAVELDAQGEYHAQLARLYTLVRRDEDAARVLSAAEVSPPADALGRDTMGCVYARLGNHAASLPHFAEAVRLAPENTSFRYNQAAALSFVGRQKEAEQQLEALIELSPADARAHHLLAGLRKQTPQSNHVERLSATHKQARLPRDRLLLGYALAKELDDLADSSAAFAMLAHTNAEHRASLPYRFEDDAAIFDAVESCWPQIAEAVASDPSPASPIFVLGMPRTGTTLVDRILSSHPEVESAGELQSLPLAVKAAAGTRSRTVLDPETIFEAANVDPGNIGRDYLTRAASHVPGKKPRFVDKFPGNFFYVGLIARALPNARIVCLRRNPLDTVLANYRNLFAISSRYYDYSYDLLDTAAYFQRFDRLMGLWREALPGRVLELGYESLVANQEEETRRLLGHCGLSWSDACLDFQANAAPVSTPSAAQVRRPLYRDAVERWRRHAEALAPARDFLTRHGIVVE</sequence>
<dbReference type="Gene3D" id="1.25.40.10">
    <property type="entry name" value="Tetratricopeptide repeat domain"/>
    <property type="match status" value="2"/>
</dbReference>
<evidence type="ECO:0000313" key="3">
    <source>
        <dbReference type="EMBL" id="MBB5713825.1"/>
    </source>
</evidence>
<dbReference type="Proteomes" id="UP000546200">
    <property type="component" value="Unassembled WGS sequence"/>
</dbReference>
<dbReference type="SUPFAM" id="SSF52540">
    <property type="entry name" value="P-loop containing nucleoside triphosphate hydrolases"/>
    <property type="match status" value="1"/>
</dbReference>
<dbReference type="InterPro" id="IPR011990">
    <property type="entry name" value="TPR-like_helical_dom_sf"/>
</dbReference>
<dbReference type="PROSITE" id="PS50005">
    <property type="entry name" value="TPR"/>
    <property type="match status" value="1"/>
</dbReference>
<dbReference type="InterPro" id="IPR026634">
    <property type="entry name" value="TPST-like"/>
</dbReference>
<dbReference type="InterPro" id="IPR027417">
    <property type="entry name" value="P-loop_NTPase"/>
</dbReference>
<keyword evidence="1" id="KW-0808">Transferase</keyword>
<evidence type="ECO:0000313" key="4">
    <source>
        <dbReference type="Proteomes" id="UP000546200"/>
    </source>
</evidence>
<dbReference type="Pfam" id="PF13181">
    <property type="entry name" value="TPR_8"/>
    <property type="match status" value="1"/>
</dbReference>
<proteinExistence type="predicted"/>
<organism evidence="3 4">
    <name type="scientific">Sphingomonas aerophila</name>
    <dbReference type="NCBI Taxonomy" id="1344948"/>
    <lineage>
        <taxon>Bacteria</taxon>
        <taxon>Pseudomonadati</taxon>
        <taxon>Pseudomonadota</taxon>
        <taxon>Alphaproteobacteria</taxon>
        <taxon>Sphingomonadales</taxon>
        <taxon>Sphingomonadaceae</taxon>
        <taxon>Sphingomonas</taxon>
    </lineage>
</organism>
<keyword evidence="2" id="KW-0802">TPR repeat</keyword>
<accession>A0A7W9ET52</accession>
<protein>
    <submittedName>
        <fullName evidence="3">Tetratricopeptide (TPR) repeat protein</fullName>
    </submittedName>
</protein>
<gene>
    <name evidence="3" type="ORF">FHS94_000648</name>
</gene>
<name>A0A7W9ET52_9SPHN</name>
<dbReference type="InterPro" id="IPR019734">
    <property type="entry name" value="TPR_rpt"/>
</dbReference>
<dbReference type="Gene3D" id="3.40.50.300">
    <property type="entry name" value="P-loop containing nucleotide triphosphate hydrolases"/>
    <property type="match status" value="1"/>
</dbReference>
<feature type="repeat" description="TPR" evidence="2">
    <location>
        <begin position="108"/>
        <end position="141"/>
    </location>
</feature>
<dbReference type="AlphaFoldDB" id="A0A7W9ET52"/>
<keyword evidence="4" id="KW-1185">Reference proteome</keyword>
<dbReference type="GO" id="GO:0008476">
    <property type="term" value="F:protein-tyrosine sulfotransferase activity"/>
    <property type="evidence" value="ECO:0007669"/>
    <property type="project" value="InterPro"/>
</dbReference>
<evidence type="ECO:0000256" key="1">
    <source>
        <dbReference type="ARBA" id="ARBA00022679"/>
    </source>
</evidence>
<dbReference type="SUPFAM" id="SSF48452">
    <property type="entry name" value="TPR-like"/>
    <property type="match status" value="1"/>
</dbReference>
<reference evidence="3 4" key="1">
    <citation type="submission" date="2020-08" db="EMBL/GenBank/DDBJ databases">
        <title>Genomic Encyclopedia of Type Strains, Phase IV (KMG-IV): sequencing the most valuable type-strain genomes for metagenomic binning, comparative biology and taxonomic classification.</title>
        <authorList>
            <person name="Goeker M."/>
        </authorList>
    </citation>
    <scope>NUCLEOTIDE SEQUENCE [LARGE SCALE GENOMIC DNA]</scope>
    <source>
        <strain evidence="3 4">DSM 100044</strain>
    </source>
</reference>
<dbReference type="EMBL" id="JACIJK010000002">
    <property type="protein sequence ID" value="MBB5713825.1"/>
    <property type="molecule type" value="Genomic_DNA"/>
</dbReference>
<dbReference type="PANTHER" id="PTHR12788">
    <property type="entry name" value="PROTEIN-TYROSINE SULFOTRANSFERASE 2"/>
    <property type="match status" value="1"/>
</dbReference>